<dbReference type="GO" id="GO:0016887">
    <property type="term" value="F:ATP hydrolysis activity"/>
    <property type="evidence" value="ECO:0007669"/>
    <property type="project" value="InterPro"/>
</dbReference>
<dbReference type="CDD" id="cd03230">
    <property type="entry name" value="ABC_DR_subfamily_A"/>
    <property type="match status" value="1"/>
</dbReference>
<dbReference type="GO" id="GO:0005524">
    <property type="term" value="F:ATP binding"/>
    <property type="evidence" value="ECO:0007669"/>
    <property type="project" value="UniProtKB-KW"/>
</dbReference>
<dbReference type="InterPro" id="IPR017871">
    <property type="entry name" value="ABC_transporter-like_CS"/>
</dbReference>
<sequence>MENILEIKNLRKEYKNFVLKDINFNLPKGYIMGFIGPNGAGKSTTIKLIMNLIKKNSGEIKVFGLDNIKHEKEIKNRIGFVYDENYYYEDLKINEIRKIIKPFYSNWSDDTFNKYIKDFNLDVNAKVKTLSKGMKTKFSLAVALSHNAELIIMDEPTAGLDPIFRREILDILYDLIQNEEKSVFFSTHITTDLEKIADYITFINDGEIVFSKEKDDIMENYALIKGSNDILNEENKKDFIAVRKNRFGFEALTDKKEFIAKKYKDDVIIERPTLEDIMLFIVKGDKYV</sequence>
<evidence type="ECO:0000313" key="5">
    <source>
        <dbReference type="EMBL" id="OFI07074.1"/>
    </source>
</evidence>
<dbReference type="InterPro" id="IPR027417">
    <property type="entry name" value="P-loop_NTPase"/>
</dbReference>
<proteinExistence type="predicted"/>
<dbReference type="PROSITE" id="PS50893">
    <property type="entry name" value="ABC_TRANSPORTER_2"/>
    <property type="match status" value="1"/>
</dbReference>
<feature type="domain" description="ABC transporter" evidence="4">
    <location>
        <begin position="2"/>
        <end position="230"/>
    </location>
</feature>
<evidence type="ECO:0000313" key="6">
    <source>
        <dbReference type="Proteomes" id="UP000175744"/>
    </source>
</evidence>
<comment type="caution">
    <text evidence="5">The sequence shown here is derived from an EMBL/GenBank/DDBJ whole genome shotgun (WGS) entry which is preliminary data.</text>
</comment>
<dbReference type="Gene3D" id="3.40.50.300">
    <property type="entry name" value="P-loop containing nucleotide triphosphate hydrolases"/>
    <property type="match status" value="1"/>
</dbReference>
<dbReference type="PANTHER" id="PTHR42939">
    <property type="entry name" value="ABC TRANSPORTER ATP-BINDING PROTEIN ALBC-RELATED"/>
    <property type="match status" value="1"/>
</dbReference>
<dbReference type="PANTHER" id="PTHR42939:SF3">
    <property type="entry name" value="ABC TRANSPORTER ATP-BINDING COMPONENT"/>
    <property type="match status" value="1"/>
</dbReference>
<evidence type="ECO:0000256" key="1">
    <source>
        <dbReference type="ARBA" id="ARBA00022448"/>
    </source>
</evidence>
<reference evidence="5 6" key="1">
    <citation type="submission" date="2016-06" db="EMBL/GenBank/DDBJ databases">
        <title>Genome sequence of Clostridium acetireducens DSM 10703.</title>
        <authorList>
            <person name="Poehlein A."/>
            <person name="Fluechter S."/>
            <person name="Duerre P."/>
            <person name="Daniel R."/>
        </authorList>
    </citation>
    <scope>NUCLEOTIDE SEQUENCE [LARGE SCALE GENOMIC DNA]</scope>
    <source>
        <strain evidence="5 6">DSM 10703</strain>
    </source>
</reference>
<dbReference type="AlphaFoldDB" id="A0A1E8F160"/>
<accession>A0A1E8F160</accession>
<evidence type="ECO:0000256" key="3">
    <source>
        <dbReference type="ARBA" id="ARBA00022840"/>
    </source>
</evidence>
<dbReference type="InterPro" id="IPR051782">
    <property type="entry name" value="ABC_Transporter_VariousFunc"/>
</dbReference>
<dbReference type="OrthoDB" id="9804819at2"/>
<dbReference type="STRING" id="1121290.CLAOCE_04790"/>
<evidence type="ECO:0000256" key="2">
    <source>
        <dbReference type="ARBA" id="ARBA00022741"/>
    </source>
</evidence>
<dbReference type="InterPro" id="IPR003593">
    <property type="entry name" value="AAA+_ATPase"/>
</dbReference>
<protein>
    <submittedName>
        <fullName evidence="5">ABC transporter ATP-binding protein YtrB</fullName>
    </submittedName>
</protein>
<keyword evidence="3 5" id="KW-0067">ATP-binding</keyword>
<dbReference type="SUPFAM" id="SSF52540">
    <property type="entry name" value="P-loop containing nucleoside triphosphate hydrolases"/>
    <property type="match status" value="1"/>
</dbReference>
<keyword evidence="1" id="KW-0813">Transport</keyword>
<organism evidence="5 6">
    <name type="scientific">Clostridium acetireducens DSM 10703</name>
    <dbReference type="NCBI Taxonomy" id="1121290"/>
    <lineage>
        <taxon>Bacteria</taxon>
        <taxon>Bacillati</taxon>
        <taxon>Bacillota</taxon>
        <taxon>Clostridia</taxon>
        <taxon>Eubacteriales</taxon>
        <taxon>Clostridiaceae</taxon>
        <taxon>Clostridium</taxon>
    </lineage>
</organism>
<dbReference type="PROSITE" id="PS00211">
    <property type="entry name" value="ABC_TRANSPORTER_1"/>
    <property type="match status" value="1"/>
</dbReference>
<dbReference type="Proteomes" id="UP000175744">
    <property type="component" value="Unassembled WGS sequence"/>
</dbReference>
<dbReference type="RefSeq" id="WP_070109448.1">
    <property type="nucleotide sequence ID" value="NZ_LZFO01000005.1"/>
</dbReference>
<keyword evidence="6" id="KW-1185">Reference proteome</keyword>
<evidence type="ECO:0000259" key="4">
    <source>
        <dbReference type="PROSITE" id="PS50893"/>
    </source>
</evidence>
<dbReference type="Pfam" id="PF00005">
    <property type="entry name" value="ABC_tran"/>
    <property type="match status" value="1"/>
</dbReference>
<keyword evidence="2" id="KW-0547">Nucleotide-binding</keyword>
<dbReference type="SMART" id="SM00382">
    <property type="entry name" value="AAA"/>
    <property type="match status" value="1"/>
</dbReference>
<gene>
    <name evidence="5" type="primary">ytrB_1</name>
    <name evidence="5" type="ORF">CLOACE_04790</name>
</gene>
<name>A0A1E8F160_9CLOT</name>
<dbReference type="InterPro" id="IPR003439">
    <property type="entry name" value="ABC_transporter-like_ATP-bd"/>
</dbReference>
<dbReference type="EMBL" id="LZFO01000005">
    <property type="protein sequence ID" value="OFI07074.1"/>
    <property type="molecule type" value="Genomic_DNA"/>
</dbReference>
<dbReference type="PATRIC" id="fig|1121290.3.peg.486"/>